<comment type="subcellular location">
    <subcellularLocation>
        <location evidence="1">Nucleus</location>
        <location evidence="1">Nucleolus</location>
    </subcellularLocation>
</comment>
<dbReference type="OrthoDB" id="427886at2759"/>
<evidence type="ECO:0000313" key="6">
    <source>
        <dbReference type="Proteomes" id="UP000187406"/>
    </source>
</evidence>
<accession>A0A1Q3B8P7</accession>
<feature type="region of interest" description="Disordered" evidence="3">
    <location>
        <begin position="173"/>
        <end position="201"/>
    </location>
</feature>
<dbReference type="PANTHER" id="PTHR21686:SF12">
    <property type="entry name" value="DEOXYNUCLEOTIDYLTRANSFERASE TERMINAL-INTERACTING PROTEIN 2"/>
    <property type="match status" value="1"/>
</dbReference>
<protein>
    <submittedName>
        <fullName evidence="5">Fcf2 domain-containing protein</fullName>
    </submittedName>
</protein>
<proteinExistence type="predicted"/>
<dbReference type="InterPro" id="IPR039883">
    <property type="entry name" value="Fcf2/DNTTIP2"/>
</dbReference>
<dbReference type="InParanoid" id="A0A1Q3B8P7"/>
<dbReference type="InterPro" id="IPR014810">
    <property type="entry name" value="Fcf2_C"/>
</dbReference>
<organism evidence="5 6">
    <name type="scientific">Cephalotus follicularis</name>
    <name type="common">Albany pitcher plant</name>
    <dbReference type="NCBI Taxonomy" id="3775"/>
    <lineage>
        <taxon>Eukaryota</taxon>
        <taxon>Viridiplantae</taxon>
        <taxon>Streptophyta</taxon>
        <taxon>Embryophyta</taxon>
        <taxon>Tracheophyta</taxon>
        <taxon>Spermatophyta</taxon>
        <taxon>Magnoliopsida</taxon>
        <taxon>eudicotyledons</taxon>
        <taxon>Gunneridae</taxon>
        <taxon>Pentapetalae</taxon>
        <taxon>rosids</taxon>
        <taxon>fabids</taxon>
        <taxon>Oxalidales</taxon>
        <taxon>Cephalotaceae</taxon>
        <taxon>Cephalotus</taxon>
    </lineage>
</organism>
<comment type="caution">
    <text evidence="5">The sequence shown here is derived from an EMBL/GenBank/DDBJ whole genome shotgun (WGS) entry which is preliminary data.</text>
</comment>
<feature type="compositionally biased region" description="Basic and acidic residues" evidence="3">
    <location>
        <begin position="173"/>
        <end position="186"/>
    </location>
</feature>
<dbReference type="GO" id="GO:0005730">
    <property type="term" value="C:nucleolus"/>
    <property type="evidence" value="ECO:0007669"/>
    <property type="project" value="UniProtKB-SubCell"/>
</dbReference>
<sequence length="201" mass="23000">MGESKAVIGLSWEPPKLPILSSLRSKTPSASASVSPKKSALWKHYTELVDGLFVSSNDPKKVNKLLRKQLKDTAGKSWFDMPAPTLTPELKKDLQLLKLRSAIDPKRHKNGDSKSKTLPKYFQASLFVETIVESAEEFFSNRLTKKERKATIADELLSDSTFVQYRKRKIREIEEKSHPGGNEKWKIKGQQSRRRAKQRRH</sequence>
<feature type="domain" description="Fcf2 pre-rRNA processing C-terminal" evidence="4">
    <location>
        <begin position="71"/>
        <end position="169"/>
    </location>
</feature>
<dbReference type="PANTHER" id="PTHR21686">
    <property type="entry name" value="DEOXYNUCLEOTIDYLTRANSFERASE TERMINAL-INTERACTING PROTEIN 2"/>
    <property type="match status" value="1"/>
</dbReference>
<feature type="compositionally biased region" description="Basic residues" evidence="3">
    <location>
        <begin position="191"/>
        <end position="201"/>
    </location>
</feature>
<keyword evidence="6" id="KW-1185">Reference proteome</keyword>
<evidence type="ECO:0000256" key="2">
    <source>
        <dbReference type="ARBA" id="ARBA00023242"/>
    </source>
</evidence>
<dbReference type="GO" id="GO:0003723">
    <property type="term" value="F:RNA binding"/>
    <property type="evidence" value="ECO:0007669"/>
    <property type="project" value="TreeGrafter"/>
</dbReference>
<evidence type="ECO:0000313" key="5">
    <source>
        <dbReference type="EMBL" id="GAV64397.1"/>
    </source>
</evidence>
<dbReference type="Proteomes" id="UP000187406">
    <property type="component" value="Unassembled WGS sequence"/>
</dbReference>
<feature type="non-terminal residue" evidence="5">
    <location>
        <position position="201"/>
    </location>
</feature>
<gene>
    <name evidence="5" type="ORF">CFOL_v3_07915</name>
</gene>
<reference evidence="6" key="1">
    <citation type="submission" date="2016-04" db="EMBL/GenBank/DDBJ databases">
        <title>Cephalotus genome sequencing.</title>
        <authorList>
            <person name="Fukushima K."/>
            <person name="Hasebe M."/>
            <person name="Fang X."/>
        </authorList>
    </citation>
    <scope>NUCLEOTIDE SEQUENCE [LARGE SCALE GENOMIC DNA]</scope>
    <source>
        <strain evidence="6">cv. St1</strain>
    </source>
</reference>
<evidence type="ECO:0000259" key="4">
    <source>
        <dbReference type="Pfam" id="PF08698"/>
    </source>
</evidence>
<dbReference type="STRING" id="3775.A0A1Q3B8P7"/>
<keyword evidence="2" id="KW-0539">Nucleus</keyword>
<dbReference type="Pfam" id="PF08698">
    <property type="entry name" value="Fcf2"/>
    <property type="match status" value="1"/>
</dbReference>
<dbReference type="FunCoup" id="A0A1Q3B8P7">
    <property type="interactions" value="2033"/>
</dbReference>
<evidence type="ECO:0000256" key="3">
    <source>
        <dbReference type="SAM" id="MobiDB-lite"/>
    </source>
</evidence>
<evidence type="ECO:0000256" key="1">
    <source>
        <dbReference type="ARBA" id="ARBA00004604"/>
    </source>
</evidence>
<name>A0A1Q3B8P7_CEPFO</name>
<dbReference type="EMBL" id="BDDD01000345">
    <property type="protein sequence ID" value="GAV64397.1"/>
    <property type="molecule type" value="Genomic_DNA"/>
</dbReference>
<dbReference type="GO" id="GO:0006396">
    <property type="term" value="P:RNA processing"/>
    <property type="evidence" value="ECO:0007669"/>
    <property type="project" value="TreeGrafter"/>
</dbReference>
<dbReference type="AlphaFoldDB" id="A0A1Q3B8P7"/>